<sequence length="643" mass="73103">MPVLCWLACRCITLHRFPNPKKYPETFADWLRVVGNVLKEKDTQRIYANKRICGHHFLPEHRTTGHRLIKGAKPTLHLNGVLKSMITITEAEHNYCFRVMPPNLPATSSTPIGPLHSFPKRISNVERFTSWKEVLRSDTKNCSDQYLYNQVRLCYRHFEDFYRSPNRQITRNAIPTLNLSQYDGVERTDAPKNQTDKDVPGPNKPPEPNLSNKTNVASKTDTSTAKIYGDLKADDDNLDSVDNEGFNACFDFTIEDVPPEPPKEFSWQETKATVDLADDGDDIQDDLSLYCSDDEEKPPVYEYPEDPAAHVGFHCNVCNKDIVGFRYVCVQCLDFDLCGGCEASGAHDQHYVLRIPGPRPHREVQTVLARIRKQLMASMDPIQVADDAMSIKSEVKEEDEQMLLQEVDTVRVREETENSNDKENQETSQDEGETSQDEADPLQTHNNSDAESSVDDSEAEWRPSKEDLADIERTENDFPSNIRRYTRKRLTNIKPSTKEMPPRSNIEQSDKQQQTFKNKTQLIKIKPLPTNVAQAKLRIIQSNTGANIIALPVSQADPKIIFNRINLDKLTKPIMGENTSLKKRRIIMSTSDFEKFLTMQQPAKKVFMAGVSGDIVNIATSHRQPSNVIYASSSKTNDNDTIR</sequence>
<proteinExistence type="predicted"/>
<name>A0ACC1CHR8_9NEOP</name>
<evidence type="ECO:0000313" key="2">
    <source>
        <dbReference type="Proteomes" id="UP000824533"/>
    </source>
</evidence>
<evidence type="ECO:0000313" key="1">
    <source>
        <dbReference type="EMBL" id="KAJ0171073.1"/>
    </source>
</evidence>
<accession>A0ACC1CHR8</accession>
<gene>
    <name evidence="1" type="ORF">K1T71_013272</name>
</gene>
<dbReference type="EMBL" id="CM034411">
    <property type="protein sequence ID" value="KAJ0171073.1"/>
    <property type="molecule type" value="Genomic_DNA"/>
</dbReference>
<reference evidence="1 2" key="1">
    <citation type="journal article" date="2021" name="Front. Genet.">
        <title>Chromosome-Level Genome Assembly Reveals Significant Gene Expansion in the Toll and IMD Signaling Pathways of Dendrolimus kikuchii.</title>
        <authorList>
            <person name="Zhou J."/>
            <person name="Wu P."/>
            <person name="Xiong Z."/>
            <person name="Liu N."/>
            <person name="Zhao N."/>
            <person name="Ji M."/>
            <person name="Qiu Y."/>
            <person name="Yang B."/>
        </authorList>
    </citation>
    <scope>NUCLEOTIDE SEQUENCE [LARGE SCALE GENOMIC DNA]</scope>
    <source>
        <strain evidence="1">Ann1</strain>
    </source>
</reference>
<organism evidence="1 2">
    <name type="scientific">Dendrolimus kikuchii</name>
    <dbReference type="NCBI Taxonomy" id="765133"/>
    <lineage>
        <taxon>Eukaryota</taxon>
        <taxon>Metazoa</taxon>
        <taxon>Ecdysozoa</taxon>
        <taxon>Arthropoda</taxon>
        <taxon>Hexapoda</taxon>
        <taxon>Insecta</taxon>
        <taxon>Pterygota</taxon>
        <taxon>Neoptera</taxon>
        <taxon>Endopterygota</taxon>
        <taxon>Lepidoptera</taxon>
        <taxon>Glossata</taxon>
        <taxon>Ditrysia</taxon>
        <taxon>Bombycoidea</taxon>
        <taxon>Lasiocampidae</taxon>
        <taxon>Dendrolimus</taxon>
    </lineage>
</organism>
<dbReference type="Proteomes" id="UP000824533">
    <property type="component" value="Linkage Group LG25"/>
</dbReference>
<keyword evidence="2" id="KW-1185">Reference proteome</keyword>
<comment type="caution">
    <text evidence="1">The sequence shown here is derived from an EMBL/GenBank/DDBJ whole genome shotgun (WGS) entry which is preliminary data.</text>
</comment>
<protein>
    <submittedName>
        <fullName evidence="1">Uncharacterized protein</fullName>
    </submittedName>
</protein>